<dbReference type="SUPFAM" id="SSF56784">
    <property type="entry name" value="HAD-like"/>
    <property type="match status" value="1"/>
</dbReference>
<keyword evidence="1" id="KW-0378">Hydrolase</keyword>
<dbReference type="Gene3D" id="3.40.50.1000">
    <property type="entry name" value="HAD superfamily/HAD-like"/>
    <property type="match status" value="1"/>
</dbReference>
<proteinExistence type="predicted"/>
<accession>L1IBC3</accession>
<dbReference type="Pfam" id="PF05116">
    <property type="entry name" value="S6PP"/>
    <property type="match status" value="1"/>
</dbReference>
<dbReference type="InterPro" id="IPR023214">
    <property type="entry name" value="HAD_sf"/>
</dbReference>
<evidence type="ECO:0000256" key="1">
    <source>
        <dbReference type="ARBA" id="ARBA00022801"/>
    </source>
</evidence>
<dbReference type="PANTHER" id="PTHR46521:SF4">
    <property type="entry name" value="SUCROSE-PHOSPHATASE 2-RELATED"/>
    <property type="match status" value="1"/>
</dbReference>
<reference evidence="5" key="3">
    <citation type="submission" date="2015-06" db="UniProtKB">
        <authorList>
            <consortium name="EnsemblProtists"/>
        </authorList>
    </citation>
    <scope>IDENTIFICATION</scope>
</reference>
<dbReference type="HOGENOM" id="CLU_724503_0_0_1"/>
<reference evidence="6" key="2">
    <citation type="submission" date="2012-11" db="EMBL/GenBank/DDBJ databases">
        <authorList>
            <person name="Kuo A."/>
            <person name="Curtis B.A."/>
            <person name="Tanifuji G."/>
            <person name="Burki F."/>
            <person name="Gruber A."/>
            <person name="Irimia M."/>
            <person name="Maruyama S."/>
            <person name="Arias M.C."/>
            <person name="Ball S.G."/>
            <person name="Gile G.H."/>
            <person name="Hirakawa Y."/>
            <person name="Hopkins J.F."/>
            <person name="Rensing S.A."/>
            <person name="Schmutz J."/>
            <person name="Symeonidi A."/>
            <person name="Elias M."/>
            <person name="Eveleigh R.J."/>
            <person name="Herman E.K."/>
            <person name="Klute M.J."/>
            <person name="Nakayama T."/>
            <person name="Obornik M."/>
            <person name="Reyes-Prieto A."/>
            <person name="Armbrust E.V."/>
            <person name="Aves S.J."/>
            <person name="Beiko R.G."/>
            <person name="Coutinho P."/>
            <person name="Dacks J.B."/>
            <person name="Durnford D.G."/>
            <person name="Fast N.M."/>
            <person name="Green B.R."/>
            <person name="Grisdale C."/>
            <person name="Hempe F."/>
            <person name="Henrissat B."/>
            <person name="Hoppner M.P."/>
            <person name="Ishida K.-I."/>
            <person name="Kim E."/>
            <person name="Koreny L."/>
            <person name="Kroth P.G."/>
            <person name="Liu Y."/>
            <person name="Malik S.-B."/>
            <person name="Maier U.G."/>
            <person name="McRose D."/>
            <person name="Mock T."/>
            <person name="Neilson J.A."/>
            <person name="Onodera N.T."/>
            <person name="Poole A.M."/>
            <person name="Pritham E.J."/>
            <person name="Richards T.A."/>
            <person name="Rocap G."/>
            <person name="Roy S.W."/>
            <person name="Sarai C."/>
            <person name="Schaack S."/>
            <person name="Shirato S."/>
            <person name="Slamovits C.H."/>
            <person name="Spencer D.F."/>
            <person name="Suzuki S."/>
            <person name="Worden A.Z."/>
            <person name="Zauner S."/>
            <person name="Barry K."/>
            <person name="Bell C."/>
            <person name="Bharti A.K."/>
            <person name="Crow J.A."/>
            <person name="Grimwood J."/>
            <person name="Kramer R."/>
            <person name="Lindquist E."/>
            <person name="Lucas S."/>
            <person name="Salamov A."/>
            <person name="McFadden G.I."/>
            <person name="Lane C.E."/>
            <person name="Keeling P.J."/>
            <person name="Gray M.W."/>
            <person name="Grigoriev I.V."/>
            <person name="Archibald J.M."/>
        </authorList>
    </citation>
    <scope>NUCLEOTIDE SEQUENCE</scope>
    <source>
        <strain evidence="6">CCMP2712</strain>
    </source>
</reference>
<dbReference type="InterPro" id="IPR006380">
    <property type="entry name" value="SPP-like_dom"/>
</dbReference>
<dbReference type="STRING" id="905079.L1IBC3"/>
<feature type="signal peptide" evidence="2">
    <location>
        <begin position="1"/>
        <end position="18"/>
    </location>
</feature>
<gene>
    <name evidence="4" type="ORF">GUITHDRAFT_148084</name>
</gene>
<dbReference type="KEGG" id="gtt:GUITHDRAFT_148084"/>
<dbReference type="InterPro" id="IPR013783">
    <property type="entry name" value="Ig-like_fold"/>
</dbReference>
<organism evidence="4">
    <name type="scientific">Guillardia theta (strain CCMP2712)</name>
    <name type="common">Cryptophyte</name>
    <dbReference type="NCBI Taxonomy" id="905079"/>
    <lineage>
        <taxon>Eukaryota</taxon>
        <taxon>Cryptophyceae</taxon>
        <taxon>Pyrenomonadales</taxon>
        <taxon>Geminigeraceae</taxon>
        <taxon>Guillardia</taxon>
    </lineage>
</organism>
<dbReference type="EMBL" id="JH993151">
    <property type="protein sequence ID" value="EKX33214.1"/>
    <property type="molecule type" value="Genomic_DNA"/>
</dbReference>
<evidence type="ECO:0000313" key="6">
    <source>
        <dbReference type="Proteomes" id="UP000011087"/>
    </source>
</evidence>
<dbReference type="OrthoDB" id="531008at2759"/>
<dbReference type="PaxDb" id="55529-EKX33214"/>
<dbReference type="GeneID" id="17289935"/>
<dbReference type="RefSeq" id="XP_005820194.1">
    <property type="nucleotide sequence ID" value="XM_005820137.1"/>
</dbReference>
<evidence type="ECO:0000256" key="2">
    <source>
        <dbReference type="SAM" id="SignalP"/>
    </source>
</evidence>
<feature type="chain" id="PRO_5008769840" description="Sucrose phosphatase-like domain-containing protein" evidence="2">
    <location>
        <begin position="19"/>
        <end position="382"/>
    </location>
</feature>
<dbReference type="EnsemblProtists" id="EKX33214">
    <property type="protein sequence ID" value="EKX33214"/>
    <property type="gene ID" value="GUITHDRAFT_148084"/>
</dbReference>
<reference evidence="4 6" key="1">
    <citation type="journal article" date="2012" name="Nature">
        <title>Algal genomes reveal evolutionary mosaicism and the fate of nucleomorphs.</title>
        <authorList>
            <consortium name="DOE Joint Genome Institute"/>
            <person name="Curtis B.A."/>
            <person name="Tanifuji G."/>
            <person name="Burki F."/>
            <person name="Gruber A."/>
            <person name="Irimia M."/>
            <person name="Maruyama S."/>
            <person name="Arias M.C."/>
            <person name="Ball S.G."/>
            <person name="Gile G.H."/>
            <person name="Hirakawa Y."/>
            <person name="Hopkins J.F."/>
            <person name="Kuo A."/>
            <person name="Rensing S.A."/>
            <person name="Schmutz J."/>
            <person name="Symeonidi A."/>
            <person name="Elias M."/>
            <person name="Eveleigh R.J."/>
            <person name="Herman E.K."/>
            <person name="Klute M.J."/>
            <person name="Nakayama T."/>
            <person name="Obornik M."/>
            <person name="Reyes-Prieto A."/>
            <person name="Armbrust E.V."/>
            <person name="Aves S.J."/>
            <person name="Beiko R.G."/>
            <person name="Coutinho P."/>
            <person name="Dacks J.B."/>
            <person name="Durnford D.G."/>
            <person name="Fast N.M."/>
            <person name="Green B.R."/>
            <person name="Grisdale C.J."/>
            <person name="Hempel F."/>
            <person name="Henrissat B."/>
            <person name="Hoppner M.P."/>
            <person name="Ishida K."/>
            <person name="Kim E."/>
            <person name="Koreny L."/>
            <person name="Kroth P.G."/>
            <person name="Liu Y."/>
            <person name="Malik S.B."/>
            <person name="Maier U.G."/>
            <person name="McRose D."/>
            <person name="Mock T."/>
            <person name="Neilson J.A."/>
            <person name="Onodera N.T."/>
            <person name="Poole A.M."/>
            <person name="Pritham E.J."/>
            <person name="Richards T.A."/>
            <person name="Rocap G."/>
            <person name="Roy S.W."/>
            <person name="Sarai C."/>
            <person name="Schaack S."/>
            <person name="Shirato S."/>
            <person name="Slamovits C.H."/>
            <person name="Spencer D.F."/>
            <person name="Suzuki S."/>
            <person name="Worden A.Z."/>
            <person name="Zauner S."/>
            <person name="Barry K."/>
            <person name="Bell C."/>
            <person name="Bharti A.K."/>
            <person name="Crow J.A."/>
            <person name="Grimwood J."/>
            <person name="Kramer R."/>
            <person name="Lindquist E."/>
            <person name="Lucas S."/>
            <person name="Salamov A."/>
            <person name="McFadden G.I."/>
            <person name="Lane C.E."/>
            <person name="Keeling P.J."/>
            <person name="Gray M.W."/>
            <person name="Grigoriev I.V."/>
            <person name="Archibald J.M."/>
        </authorList>
    </citation>
    <scope>NUCLEOTIDE SEQUENCE</scope>
    <source>
        <strain evidence="4 6">CCMP2712</strain>
    </source>
</reference>
<evidence type="ECO:0000313" key="5">
    <source>
        <dbReference type="EnsemblProtists" id="EKX33214"/>
    </source>
</evidence>
<keyword evidence="2" id="KW-0732">Signal</keyword>
<sequence length="382" mass="42529">MQALLCLVAMGLTVEAAAAGGAKMGGLSITLRGGGQSGRIQGGCHDHAATDPHCLRLHYQSEWKRVLMHFSRDGGEKWTLKAALPRRSDEEEEDHEMTLNSHVGHNWRYLTVSNVVTPFCFVLHNGEGEWDSGPEREKGRYYKVDGPGHFCLKDGILTEVYHNLPGVLLVCDLDGTLVGDEKALQEFNDEWERQCVHRNSIRAIYKSFDRKRESLHQKMLNPSAIITSVGTEEQNAFKVVFGVQTVHIEEVIAELKKAVEAGGKKAQFIASGHGDWNYLDVVCEGAGKLEATVYVRNKLGYSAEETVRRAFCRESDGNYDIRLSGEERGIIVGNAQNGLLDWLEKQDAGERLYKAKEGHARGILEGLRKMGFIHKRPEPASS</sequence>
<dbReference type="PANTHER" id="PTHR46521">
    <property type="entry name" value="SUCROSE-PHOSPHATASE 2-RELATED"/>
    <property type="match status" value="1"/>
</dbReference>
<dbReference type="InterPro" id="IPR051518">
    <property type="entry name" value="Sucrose_Phosphatase"/>
</dbReference>
<dbReference type="Proteomes" id="UP000011087">
    <property type="component" value="Unassembled WGS sequence"/>
</dbReference>
<evidence type="ECO:0000259" key="3">
    <source>
        <dbReference type="Pfam" id="PF05116"/>
    </source>
</evidence>
<evidence type="ECO:0000313" key="4">
    <source>
        <dbReference type="EMBL" id="EKX33214.1"/>
    </source>
</evidence>
<dbReference type="GO" id="GO:0016787">
    <property type="term" value="F:hydrolase activity"/>
    <property type="evidence" value="ECO:0007669"/>
    <property type="project" value="UniProtKB-KW"/>
</dbReference>
<keyword evidence="6" id="KW-1185">Reference proteome</keyword>
<feature type="domain" description="Sucrose phosphatase-like" evidence="3">
    <location>
        <begin position="232"/>
        <end position="368"/>
    </location>
</feature>
<dbReference type="AlphaFoldDB" id="L1IBC3"/>
<name>L1IBC3_GUITC</name>
<dbReference type="InterPro" id="IPR036412">
    <property type="entry name" value="HAD-like_sf"/>
</dbReference>
<dbReference type="Gene3D" id="2.60.40.10">
    <property type="entry name" value="Immunoglobulins"/>
    <property type="match status" value="1"/>
</dbReference>
<protein>
    <recommendedName>
        <fullName evidence="3">Sucrose phosphatase-like domain-containing protein</fullName>
    </recommendedName>
</protein>